<evidence type="ECO:0000256" key="2">
    <source>
        <dbReference type="ARBA" id="ARBA00012513"/>
    </source>
</evidence>
<feature type="compositionally biased region" description="Gly residues" evidence="11">
    <location>
        <begin position="83"/>
        <end position="107"/>
    </location>
</feature>
<dbReference type="SUPFAM" id="SSF56112">
    <property type="entry name" value="Protein kinase-like (PK-like)"/>
    <property type="match status" value="1"/>
</dbReference>
<feature type="region of interest" description="Disordered" evidence="11">
    <location>
        <begin position="584"/>
        <end position="720"/>
    </location>
</feature>
<dbReference type="GO" id="GO:0004674">
    <property type="term" value="F:protein serine/threonine kinase activity"/>
    <property type="evidence" value="ECO:0007669"/>
    <property type="project" value="UniProtKB-KW"/>
</dbReference>
<sequence length="1059" mass="111049">MPIRHRILPRRSFNDLVNLFDSDNGSNASTNTPPLRLVASTNGSGWNSNANGNGGWNVSGAGPQNGRSGYGCIGSGGPSGVGGTGGAGGDAGNTGGGGSGNGGGGPGDGHRCSSSSSTNSAPGVQSIFRRLELVGRGAYGAVYRGVHVATGTAVALKVVNLDTPEDDVQDIQHEVAVLSQLKEASKFNVVRYWGCWMKGPELWIVMDFAEGGSIRTLMKSGVIPEKLNAVIVRETLVALSYLHKQGIIHRDIKAANILLTHTGKILLCDFGIAANLQMQNKRSTMIGTPYWMAPEVISKGKLYDQSADIWSLGITIYEMATGNPPLADLDQLAVITLVPKQTPPRLPADGQHSQLMREFVSNCLNEVAIERPTADELSKSKWLKTYAKVPTSALKELLTQYSSWVKSGGMRTSLLGAGLAGLNDPGNRNSFAFDGVESDEGWEFSTLGSQTFEAISEVDEPEASRLPAQLRNHPLARLFDTKNTADTYGGFVPQTFQPYASEALPSEGLLTPTVSQDAPVFSTPVETPTLRQPTPSTTVDSATAKSSANSAGIQPKKALQATSKPTAAANAAAVNGGFSGTGNAPFRFGGGGGASHFRRPTQPSERQRSASIPQPTRCRDESTRSDTDAGPDSRTSTSATSSREDLVSQSGHRSSNSSVNSSSIPTHLRSASRSGHSHKRGKSSVSSFSSTYHSPGSSSYSPAVEQTGWQRQHESKGSISKLMRGYAGRRLDAIKGAMPPFSRSISEHPAPIKKRRPSAGDPDALVLRRQASQPVLDSFGRPRTGSAPETPPPHMKNVHEVGAESSIDRAKPALAASIEGGTNPQSGLSHTRKQHGGSDPTLRSSTDAAGHLARTWRERSTSQASVGGGRSGGVPSGIGAGTAHLVRSQLSMVVAATPPRALKLVRSNLDGIRDAESPMAGRGQHHAGVLGISGDTPGASTSFSTVMPSAAEPAFSALSLGMGTPRGRAEYGGRVRMQGEASESGVALGGAGASASLPQPWTAQSIQSVHAGAMEASLCPLDLVHLMSKDDVNLELAKRVEDVGRWLDLLSHELSSMLE</sequence>
<evidence type="ECO:0000256" key="7">
    <source>
        <dbReference type="ARBA" id="ARBA00022840"/>
    </source>
</evidence>
<dbReference type="GO" id="GO:0005737">
    <property type="term" value="C:cytoplasm"/>
    <property type="evidence" value="ECO:0007669"/>
    <property type="project" value="TreeGrafter"/>
</dbReference>
<accession>A0A066WEQ0</accession>
<name>A0A066WEQ0_TILAU</name>
<feature type="compositionally biased region" description="Polar residues" evidence="11">
    <location>
        <begin position="23"/>
        <end position="33"/>
    </location>
</feature>
<evidence type="ECO:0000256" key="11">
    <source>
        <dbReference type="SAM" id="MobiDB-lite"/>
    </source>
</evidence>
<evidence type="ECO:0000256" key="10">
    <source>
        <dbReference type="PROSITE-ProRule" id="PRU10141"/>
    </source>
</evidence>
<dbReference type="RefSeq" id="XP_013245260.1">
    <property type="nucleotide sequence ID" value="XM_013389806.1"/>
</dbReference>
<comment type="catalytic activity">
    <reaction evidence="8">
        <text>L-threonyl-[protein] + ATP = O-phospho-L-threonyl-[protein] + ADP + H(+)</text>
        <dbReference type="Rhea" id="RHEA:46608"/>
        <dbReference type="Rhea" id="RHEA-COMP:11060"/>
        <dbReference type="Rhea" id="RHEA-COMP:11605"/>
        <dbReference type="ChEBI" id="CHEBI:15378"/>
        <dbReference type="ChEBI" id="CHEBI:30013"/>
        <dbReference type="ChEBI" id="CHEBI:30616"/>
        <dbReference type="ChEBI" id="CHEBI:61977"/>
        <dbReference type="ChEBI" id="CHEBI:456216"/>
        <dbReference type="EC" id="2.7.11.1"/>
    </reaction>
</comment>
<dbReference type="FunFam" id="1.10.510.10:FF:000499">
    <property type="entry name" value="Serine/threonine-protein kinase KIC1"/>
    <property type="match status" value="1"/>
</dbReference>
<evidence type="ECO:0000256" key="8">
    <source>
        <dbReference type="ARBA" id="ARBA00047899"/>
    </source>
</evidence>
<feature type="region of interest" description="Disordered" evidence="11">
    <location>
        <begin position="518"/>
        <end position="562"/>
    </location>
</feature>
<keyword evidence="5 10" id="KW-0547">Nucleotide-binding</keyword>
<dbReference type="EMBL" id="JMSN01000010">
    <property type="protein sequence ID" value="KDN52402.1"/>
    <property type="molecule type" value="Genomic_DNA"/>
</dbReference>
<dbReference type="InterPro" id="IPR017441">
    <property type="entry name" value="Protein_kinase_ATP_BS"/>
</dbReference>
<dbReference type="Gene3D" id="1.10.510.10">
    <property type="entry name" value="Transferase(Phosphotransferase) domain 1"/>
    <property type="match status" value="1"/>
</dbReference>
<dbReference type="InterPro" id="IPR008271">
    <property type="entry name" value="Ser/Thr_kinase_AS"/>
</dbReference>
<evidence type="ECO:0000259" key="12">
    <source>
        <dbReference type="PROSITE" id="PS50011"/>
    </source>
</evidence>
<feature type="region of interest" description="Disordered" evidence="11">
    <location>
        <begin position="83"/>
        <end position="122"/>
    </location>
</feature>
<feature type="binding site" evidence="10">
    <location>
        <position position="157"/>
    </location>
    <ligand>
        <name>ATP</name>
        <dbReference type="ChEBI" id="CHEBI:30616"/>
    </ligand>
</feature>
<dbReference type="PROSITE" id="PS00108">
    <property type="entry name" value="PROTEIN_KINASE_ST"/>
    <property type="match status" value="1"/>
</dbReference>
<dbReference type="OrthoDB" id="248923at2759"/>
<dbReference type="AlphaFoldDB" id="A0A066WEQ0"/>
<keyword evidence="3" id="KW-0723">Serine/threonine-protein kinase</keyword>
<evidence type="ECO:0000256" key="1">
    <source>
        <dbReference type="ARBA" id="ARBA00008874"/>
    </source>
</evidence>
<dbReference type="HOGENOM" id="CLU_289532_0_0_1"/>
<comment type="similarity">
    <text evidence="1">Belongs to the protein kinase superfamily. STE Ser/Thr protein kinase family. STE20 subfamily.</text>
</comment>
<dbReference type="InterPro" id="IPR011009">
    <property type="entry name" value="Kinase-like_dom_sf"/>
</dbReference>
<reference evidence="13 14" key="1">
    <citation type="submission" date="2014-05" db="EMBL/GenBank/DDBJ databases">
        <title>Draft genome sequence of a rare smut relative, Tilletiaria anomala UBC 951.</title>
        <authorList>
            <consortium name="DOE Joint Genome Institute"/>
            <person name="Toome M."/>
            <person name="Kuo A."/>
            <person name="Henrissat B."/>
            <person name="Lipzen A."/>
            <person name="Tritt A."/>
            <person name="Yoshinaga Y."/>
            <person name="Zane M."/>
            <person name="Barry K."/>
            <person name="Grigoriev I.V."/>
            <person name="Spatafora J.W."/>
            <person name="Aimea M.C."/>
        </authorList>
    </citation>
    <scope>NUCLEOTIDE SEQUENCE [LARGE SCALE GENOMIC DNA]</scope>
    <source>
        <strain evidence="13 14">UBC 951</strain>
    </source>
</reference>
<feature type="region of interest" description="Disordered" evidence="11">
    <location>
        <begin position="817"/>
        <end position="880"/>
    </location>
</feature>
<feature type="compositionally biased region" description="Gly residues" evidence="11">
    <location>
        <begin position="866"/>
        <end position="880"/>
    </location>
</feature>
<dbReference type="PANTHER" id="PTHR48012">
    <property type="entry name" value="STERILE20-LIKE KINASE, ISOFORM B-RELATED"/>
    <property type="match status" value="1"/>
</dbReference>
<keyword evidence="4" id="KW-0808">Transferase</keyword>
<dbReference type="SMART" id="SM00220">
    <property type="entry name" value="S_TKc"/>
    <property type="match status" value="1"/>
</dbReference>
<keyword evidence="14" id="KW-1185">Reference proteome</keyword>
<keyword evidence="7 10" id="KW-0067">ATP-binding</keyword>
<comment type="catalytic activity">
    <reaction evidence="9">
        <text>L-seryl-[protein] + ATP = O-phospho-L-seryl-[protein] + ADP + H(+)</text>
        <dbReference type="Rhea" id="RHEA:17989"/>
        <dbReference type="Rhea" id="RHEA-COMP:9863"/>
        <dbReference type="Rhea" id="RHEA-COMP:11604"/>
        <dbReference type="ChEBI" id="CHEBI:15378"/>
        <dbReference type="ChEBI" id="CHEBI:29999"/>
        <dbReference type="ChEBI" id="CHEBI:30616"/>
        <dbReference type="ChEBI" id="CHEBI:83421"/>
        <dbReference type="ChEBI" id="CHEBI:456216"/>
        <dbReference type="EC" id="2.7.11.1"/>
    </reaction>
</comment>
<evidence type="ECO:0000313" key="14">
    <source>
        <dbReference type="Proteomes" id="UP000027361"/>
    </source>
</evidence>
<dbReference type="Pfam" id="PF00069">
    <property type="entry name" value="Pkinase"/>
    <property type="match status" value="1"/>
</dbReference>
<gene>
    <name evidence="13" type="ORF">K437DRAFT_261339</name>
</gene>
<feature type="compositionally biased region" description="Basic and acidic residues" evidence="11">
    <location>
        <begin position="617"/>
        <end position="627"/>
    </location>
</feature>
<dbReference type="STRING" id="1037660.A0A066WEQ0"/>
<evidence type="ECO:0000256" key="6">
    <source>
        <dbReference type="ARBA" id="ARBA00022777"/>
    </source>
</evidence>
<feature type="region of interest" description="Disordered" evidence="11">
    <location>
        <begin position="739"/>
        <end position="761"/>
    </location>
</feature>
<feature type="region of interest" description="Disordered" evidence="11">
    <location>
        <begin position="776"/>
        <end position="797"/>
    </location>
</feature>
<evidence type="ECO:0000256" key="4">
    <source>
        <dbReference type="ARBA" id="ARBA00022679"/>
    </source>
</evidence>
<dbReference type="PROSITE" id="PS00107">
    <property type="entry name" value="PROTEIN_KINASE_ATP"/>
    <property type="match status" value="1"/>
</dbReference>
<feature type="region of interest" description="Disordered" evidence="11">
    <location>
        <begin position="23"/>
        <end position="43"/>
    </location>
</feature>
<dbReference type="InterPro" id="IPR000719">
    <property type="entry name" value="Prot_kinase_dom"/>
</dbReference>
<protein>
    <recommendedName>
        <fullName evidence="2">non-specific serine/threonine protein kinase</fullName>
        <ecNumber evidence="2">2.7.11.1</ecNumber>
    </recommendedName>
</protein>
<feature type="domain" description="Protein kinase" evidence="12">
    <location>
        <begin position="128"/>
        <end position="383"/>
    </location>
</feature>
<comment type="caution">
    <text evidence="13">The sequence shown here is derived from an EMBL/GenBank/DDBJ whole genome shotgun (WGS) entry which is preliminary data.</text>
</comment>
<keyword evidence="6 13" id="KW-0418">Kinase</keyword>
<proteinExistence type="inferred from homology"/>
<dbReference type="InterPro" id="IPR050629">
    <property type="entry name" value="STE20/SPS1-PAK"/>
</dbReference>
<evidence type="ECO:0000256" key="9">
    <source>
        <dbReference type="ARBA" id="ARBA00048679"/>
    </source>
</evidence>
<evidence type="ECO:0000256" key="3">
    <source>
        <dbReference type="ARBA" id="ARBA00022527"/>
    </source>
</evidence>
<dbReference type="Proteomes" id="UP000027361">
    <property type="component" value="Unassembled WGS sequence"/>
</dbReference>
<dbReference type="GeneID" id="25265581"/>
<feature type="compositionally biased region" description="Low complexity" evidence="11">
    <location>
        <begin position="683"/>
        <end position="701"/>
    </location>
</feature>
<feature type="compositionally biased region" description="Polar residues" evidence="11">
    <location>
        <begin position="524"/>
        <end position="552"/>
    </location>
</feature>
<feature type="compositionally biased region" description="Polar residues" evidence="11">
    <location>
        <begin position="820"/>
        <end position="829"/>
    </location>
</feature>
<dbReference type="EC" id="2.7.11.1" evidence="2"/>
<feature type="compositionally biased region" description="Polar residues" evidence="11">
    <location>
        <begin position="601"/>
        <end position="614"/>
    </location>
</feature>
<evidence type="ECO:0000313" key="13">
    <source>
        <dbReference type="EMBL" id="KDN52402.1"/>
    </source>
</evidence>
<feature type="compositionally biased region" description="Low complexity" evidence="11">
    <location>
        <begin position="648"/>
        <end position="663"/>
    </location>
</feature>
<evidence type="ECO:0000256" key="5">
    <source>
        <dbReference type="ARBA" id="ARBA00022741"/>
    </source>
</evidence>
<dbReference type="PROSITE" id="PS50011">
    <property type="entry name" value="PROTEIN_KINASE_DOM"/>
    <property type="match status" value="1"/>
</dbReference>
<dbReference type="GO" id="GO:0005524">
    <property type="term" value="F:ATP binding"/>
    <property type="evidence" value="ECO:0007669"/>
    <property type="project" value="UniProtKB-UniRule"/>
</dbReference>
<organism evidence="13 14">
    <name type="scientific">Tilletiaria anomala (strain ATCC 24038 / CBS 436.72 / UBC 951)</name>
    <dbReference type="NCBI Taxonomy" id="1037660"/>
    <lineage>
        <taxon>Eukaryota</taxon>
        <taxon>Fungi</taxon>
        <taxon>Dikarya</taxon>
        <taxon>Basidiomycota</taxon>
        <taxon>Ustilaginomycotina</taxon>
        <taxon>Exobasidiomycetes</taxon>
        <taxon>Georgefischeriales</taxon>
        <taxon>Tilletiariaceae</taxon>
        <taxon>Tilletiaria</taxon>
    </lineage>
</organism>
<dbReference type="PANTHER" id="PTHR48012:SF21">
    <property type="entry name" value="PH DOMAIN-CONTAINING PROTEIN"/>
    <property type="match status" value="1"/>
</dbReference>
<dbReference type="InParanoid" id="A0A066WEQ0"/>